<dbReference type="GO" id="GO:0005737">
    <property type="term" value="C:cytoplasm"/>
    <property type="evidence" value="ECO:0007669"/>
    <property type="project" value="UniProtKB-SubCell"/>
</dbReference>
<name>A0A9W5WWC3_BABOV</name>
<evidence type="ECO:0000256" key="5">
    <source>
        <dbReference type="ARBA" id="ARBA00022603"/>
    </source>
</evidence>
<evidence type="ECO:0000313" key="11">
    <source>
        <dbReference type="Proteomes" id="UP001057455"/>
    </source>
</evidence>
<protein>
    <recommendedName>
        <fullName evidence="3">protein-histidine N-methyltransferase</fullName>
        <ecNumber evidence="3">2.1.1.85</ecNumber>
    </recommendedName>
</protein>
<dbReference type="GO" id="GO:0018064">
    <property type="term" value="F:protein-L-histidine N-tele-methyltransferase activity"/>
    <property type="evidence" value="ECO:0007669"/>
    <property type="project" value="UniProtKB-EC"/>
</dbReference>
<dbReference type="PANTHER" id="PTHR14614:SF39">
    <property type="entry name" value="HISTIDINE PROTEIN METHYLTRANSFERASE 1 HOMOLOG"/>
    <property type="match status" value="1"/>
</dbReference>
<keyword evidence="8" id="KW-0539">Nucleus</keyword>
<dbReference type="Gene3D" id="3.40.50.150">
    <property type="entry name" value="Vaccinia Virus protein VP39"/>
    <property type="match status" value="1"/>
</dbReference>
<reference evidence="10" key="1">
    <citation type="submission" date="2019-12" db="EMBL/GenBank/DDBJ databases">
        <title>Genome sequence of Babesia ovis.</title>
        <authorList>
            <person name="Yamagishi J."/>
            <person name="Sevinc F."/>
            <person name="Xuan X."/>
        </authorList>
    </citation>
    <scope>NUCLEOTIDE SEQUENCE</scope>
    <source>
        <strain evidence="10">Selcuk</strain>
    </source>
</reference>
<gene>
    <name evidence="10" type="ORF">BaOVIS_032470</name>
</gene>
<keyword evidence="7" id="KW-0949">S-adenosyl-L-methionine</keyword>
<accession>A0A9W5WWC3</accession>
<proteinExistence type="inferred from homology"/>
<comment type="subcellular location">
    <subcellularLocation>
        <location evidence="2">Cytoplasm</location>
    </subcellularLocation>
    <subcellularLocation>
        <location evidence="1">Nucleus</location>
    </subcellularLocation>
</comment>
<evidence type="ECO:0000256" key="7">
    <source>
        <dbReference type="ARBA" id="ARBA00022691"/>
    </source>
</evidence>
<sequence>MEQCVGIPLCRLLAGYSSHLLNADTLEVSRSSKDKELVHCETSHIASESDSDSNIQLRIATISQDKLTANVKRQKYEGGFTIWESTWVLAAFIHTEVPPGDGKYAIDLGCGNGLCGIMTLKKGYNVLFQDLNWDVLEESVIANCLLNTSFRQLVQCQRQLRQKAPTLDSVKEDSPEVQAKLNIAKRHSTESTPGEISSVSESMSNDDVRLRFSHQEGDVYRHSTFVGANVANEQISLGCTNSDCNSCQDAAKHIAYELISCRWEIMPQLGKTVLNTRLHSCALIVASECLYRKENYESIAKVIQTYLCPQTGVAYIATKRLYFGMDGGTFEFISFINAFEAKPSLSAKITKSHTTPGSANVIDVIEVRLLQ</sequence>
<dbReference type="EC" id="2.1.1.85" evidence="3"/>
<dbReference type="Proteomes" id="UP001057455">
    <property type="component" value="Unassembled WGS sequence"/>
</dbReference>
<evidence type="ECO:0000256" key="8">
    <source>
        <dbReference type="ARBA" id="ARBA00023242"/>
    </source>
</evidence>
<dbReference type="InterPro" id="IPR019410">
    <property type="entry name" value="Methyltransf_16"/>
</dbReference>
<keyword evidence="5 10" id="KW-0489">Methyltransferase</keyword>
<evidence type="ECO:0000256" key="1">
    <source>
        <dbReference type="ARBA" id="ARBA00004123"/>
    </source>
</evidence>
<dbReference type="OrthoDB" id="1723750at2759"/>
<organism evidence="10 11">
    <name type="scientific">Babesia ovis</name>
    <dbReference type="NCBI Taxonomy" id="5869"/>
    <lineage>
        <taxon>Eukaryota</taxon>
        <taxon>Sar</taxon>
        <taxon>Alveolata</taxon>
        <taxon>Apicomplexa</taxon>
        <taxon>Aconoidasida</taxon>
        <taxon>Piroplasmida</taxon>
        <taxon>Babesiidae</taxon>
        <taxon>Babesia</taxon>
    </lineage>
</organism>
<dbReference type="GO" id="GO:0032259">
    <property type="term" value="P:methylation"/>
    <property type="evidence" value="ECO:0007669"/>
    <property type="project" value="UniProtKB-KW"/>
</dbReference>
<dbReference type="GO" id="GO:0005634">
    <property type="term" value="C:nucleus"/>
    <property type="evidence" value="ECO:0007669"/>
    <property type="project" value="UniProtKB-SubCell"/>
</dbReference>
<dbReference type="EMBL" id="BLIY01000024">
    <property type="protein sequence ID" value="GFE55843.1"/>
    <property type="molecule type" value="Genomic_DNA"/>
</dbReference>
<evidence type="ECO:0000256" key="4">
    <source>
        <dbReference type="ARBA" id="ARBA00022490"/>
    </source>
</evidence>
<evidence type="ECO:0000256" key="6">
    <source>
        <dbReference type="ARBA" id="ARBA00022679"/>
    </source>
</evidence>
<dbReference type="InterPro" id="IPR029063">
    <property type="entry name" value="SAM-dependent_MTases_sf"/>
</dbReference>
<evidence type="ECO:0000256" key="2">
    <source>
        <dbReference type="ARBA" id="ARBA00004496"/>
    </source>
</evidence>
<evidence type="ECO:0000313" key="10">
    <source>
        <dbReference type="EMBL" id="GFE55843.1"/>
    </source>
</evidence>
<dbReference type="PANTHER" id="PTHR14614">
    <property type="entry name" value="HEPATOCELLULAR CARCINOMA-ASSOCIATED ANTIGEN"/>
    <property type="match status" value="1"/>
</dbReference>
<evidence type="ECO:0000256" key="3">
    <source>
        <dbReference type="ARBA" id="ARBA00012533"/>
    </source>
</evidence>
<keyword evidence="4" id="KW-0963">Cytoplasm</keyword>
<keyword evidence="6" id="KW-0808">Transferase</keyword>
<comment type="similarity">
    <text evidence="9">Belongs to the methyltransferase superfamily. METTL18 family.</text>
</comment>
<dbReference type="AlphaFoldDB" id="A0A9W5WWC3"/>
<dbReference type="SUPFAM" id="SSF53335">
    <property type="entry name" value="S-adenosyl-L-methionine-dependent methyltransferases"/>
    <property type="match status" value="1"/>
</dbReference>
<keyword evidence="11" id="KW-1185">Reference proteome</keyword>
<comment type="caution">
    <text evidence="10">The sequence shown here is derived from an EMBL/GenBank/DDBJ whole genome shotgun (WGS) entry which is preliminary data.</text>
</comment>
<evidence type="ECO:0000256" key="9">
    <source>
        <dbReference type="ARBA" id="ARBA00038126"/>
    </source>
</evidence>